<feature type="compositionally biased region" description="Polar residues" evidence="1">
    <location>
        <begin position="1"/>
        <end position="36"/>
    </location>
</feature>
<evidence type="ECO:0000313" key="2">
    <source>
        <dbReference type="EMBL" id="CAG6633488.1"/>
    </source>
</evidence>
<feature type="compositionally biased region" description="Polar residues" evidence="1">
    <location>
        <begin position="138"/>
        <end position="148"/>
    </location>
</feature>
<feature type="region of interest" description="Disordered" evidence="1">
    <location>
        <begin position="138"/>
        <end position="166"/>
    </location>
</feature>
<proteinExistence type="predicted"/>
<sequence>MQDDSNVNNSTAINSVNPTLNNASESVNNTDNNPELTANAEPLVQDKTQLQTNKPDRMQDDDTIVDSVKPNGNEAPFPAITLTNARKSLKTDNDNITNVGPFNANSSITGKSAMNSVVNNARKSLYNKTNDIIANVDPFNSSTTGQPPVTNSGSNVNNTSEPFNGSVTNTGINVKNTSEPFNGSVGMVNDTLSRMSNASEPYKSNSNSKAVRRVSLNNANEATNNRTNTDGIVRMTDNKSDTERLVNDTVSKHAENLSKHAPRNEGPMIKSWLSLSLTLHAVYYLVQ</sequence>
<reference evidence="2" key="1">
    <citation type="submission" date="2021-05" db="EMBL/GenBank/DDBJ databases">
        <authorList>
            <person name="Alioto T."/>
            <person name="Alioto T."/>
            <person name="Gomez Garrido J."/>
        </authorList>
    </citation>
    <scope>NUCLEOTIDE SEQUENCE</scope>
</reference>
<dbReference type="EMBL" id="HBUF01082764">
    <property type="protein sequence ID" value="CAG6633488.1"/>
    <property type="molecule type" value="Transcribed_RNA"/>
</dbReference>
<accession>A0A8D8QK67</accession>
<feature type="compositionally biased region" description="Low complexity" evidence="1">
    <location>
        <begin position="149"/>
        <end position="160"/>
    </location>
</feature>
<organism evidence="2">
    <name type="scientific">Cacopsylla melanoneura</name>
    <dbReference type="NCBI Taxonomy" id="428564"/>
    <lineage>
        <taxon>Eukaryota</taxon>
        <taxon>Metazoa</taxon>
        <taxon>Ecdysozoa</taxon>
        <taxon>Arthropoda</taxon>
        <taxon>Hexapoda</taxon>
        <taxon>Insecta</taxon>
        <taxon>Pterygota</taxon>
        <taxon>Neoptera</taxon>
        <taxon>Paraneoptera</taxon>
        <taxon>Hemiptera</taxon>
        <taxon>Sternorrhyncha</taxon>
        <taxon>Psylloidea</taxon>
        <taxon>Psyllidae</taxon>
        <taxon>Psyllinae</taxon>
        <taxon>Cacopsylla</taxon>
    </lineage>
</organism>
<dbReference type="AlphaFoldDB" id="A0A8D8QK67"/>
<evidence type="ECO:0000256" key="1">
    <source>
        <dbReference type="SAM" id="MobiDB-lite"/>
    </source>
</evidence>
<protein>
    <submittedName>
        <fullName evidence="2">Uncharacterized protein</fullName>
    </submittedName>
</protein>
<feature type="region of interest" description="Disordered" evidence="1">
    <location>
        <begin position="1"/>
        <end position="62"/>
    </location>
</feature>
<name>A0A8D8QK67_9HEMI</name>